<keyword evidence="5" id="KW-1185">Reference proteome</keyword>
<dbReference type="PROSITE" id="PS50110">
    <property type="entry name" value="RESPONSE_REGULATORY"/>
    <property type="match status" value="1"/>
</dbReference>
<evidence type="ECO:0000259" key="3">
    <source>
        <dbReference type="PROSITE" id="PS50930"/>
    </source>
</evidence>
<dbReference type="Gene3D" id="2.40.50.1020">
    <property type="entry name" value="LytTr DNA-binding domain"/>
    <property type="match status" value="1"/>
</dbReference>
<dbReference type="PANTHER" id="PTHR37299">
    <property type="entry name" value="TRANSCRIPTIONAL REGULATOR-RELATED"/>
    <property type="match status" value="1"/>
</dbReference>
<evidence type="ECO:0000313" key="5">
    <source>
        <dbReference type="Proteomes" id="UP000251889"/>
    </source>
</evidence>
<dbReference type="OrthoDB" id="1646880at2"/>
<dbReference type="SUPFAM" id="SSF52172">
    <property type="entry name" value="CheY-like"/>
    <property type="match status" value="1"/>
</dbReference>
<dbReference type="InterPro" id="IPR011006">
    <property type="entry name" value="CheY-like_superfamily"/>
</dbReference>
<organism evidence="4 5">
    <name type="scientific">Pseudochryseolinea flava</name>
    <dbReference type="NCBI Taxonomy" id="2059302"/>
    <lineage>
        <taxon>Bacteria</taxon>
        <taxon>Pseudomonadati</taxon>
        <taxon>Bacteroidota</taxon>
        <taxon>Cytophagia</taxon>
        <taxon>Cytophagales</taxon>
        <taxon>Fulvivirgaceae</taxon>
        <taxon>Pseudochryseolinea</taxon>
    </lineage>
</organism>
<dbReference type="RefSeq" id="WP_112746669.1">
    <property type="nucleotide sequence ID" value="NZ_QMFY01000004.1"/>
</dbReference>
<feature type="domain" description="Response regulatory" evidence="2">
    <location>
        <begin position="2"/>
        <end position="113"/>
    </location>
</feature>
<dbReference type="GO" id="GO:0000156">
    <property type="term" value="F:phosphorelay response regulator activity"/>
    <property type="evidence" value="ECO:0007669"/>
    <property type="project" value="InterPro"/>
</dbReference>
<dbReference type="EMBL" id="QMFY01000004">
    <property type="protein sequence ID" value="RAW01183.1"/>
    <property type="molecule type" value="Genomic_DNA"/>
</dbReference>
<comment type="caution">
    <text evidence="4">The sequence shown here is derived from an EMBL/GenBank/DDBJ whole genome shotgun (WGS) entry which is preliminary data.</text>
</comment>
<keyword evidence="1" id="KW-0597">Phosphoprotein</keyword>
<evidence type="ECO:0000256" key="1">
    <source>
        <dbReference type="PROSITE-ProRule" id="PRU00169"/>
    </source>
</evidence>
<accession>A0A364Y2P9</accession>
<feature type="modified residue" description="4-aspartylphosphate" evidence="1">
    <location>
        <position position="53"/>
    </location>
</feature>
<dbReference type="InterPro" id="IPR001789">
    <property type="entry name" value="Sig_transdc_resp-reg_receiver"/>
</dbReference>
<dbReference type="GO" id="GO:0003677">
    <property type="term" value="F:DNA binding"/>
    <property type="evidence" value="ECO:0007669"/>
    <property type="project" value="UniProtKB-KW"/>
</dbReference>
<dbReference type="Proteomes" id="UP000251889">
    <property type="component" value="Unassembled WGS sequence"/>
</dbReference>
<dbReference type="PROSITE" id="PS50930">
    <property type="entry name" value="HTH_LYTTR"/>
    <property type="match status" value="1"/>
</dbReference>
<name>A0A364Y2P9_9BACT</name>
<reference evidence="4 5" key="1">
    <citation type="submission" date="2018-06" db="EMBL/GenBank/DDBJ databases">
        <title>Chryseolinea flavus sp. nov., a member of the phylum Bacteroidetes isolated from soil.</title>
        <authorList>
            <person name="Li Y."/>
            <person name="Wang J."/>
        </authorList>
    </citation>
    <scope>NUCLEOTIDE SEQUENCE [LARGE SCALE GENOMIC DNA]</scope>
    <source>
        <strain evidence="4 5">SDU1-6</strain>
    </source>
</reference>
<dbReference type="SMART" id="SM00448">
    <property type="entry name" value="REC"/>
    <property type="match status" value="1"/>
</dbReference>
<dbReference type="InterPro" id="IPR007492">
    <property type="entry name" value="LytTR_DNA-bd_dom"/>
</dbReference>
<dbReference type="SMART" id="SM00850">
    <property type="entry name" value="LytTR"/>
    <property type="match status" value="1"/>
</dbReference>
<gene>
    <name evidence="4" type="ORF">DQQ10_09715</name>
</gene>
<dbReference type="Pfam" id="PF00072">
    <property type="entry name" value="Response_reg"/>
    <property type="match status" value="1"/>
</dbReference>
<evidence type="ECO:0000313" key="4">
    <source>
        <dbReference type="EMBL" id="RAW01183.1"/>
    </source>
</evidence>
<proteinExistence type="predicted"/>
<dbReference type="PANTHER" id="PTHR37299:SF1">
    <property type="entry name" value="STAGE 0 SPORULATION PROTEIN A HOMOLOG"/>
    <property type="match status" value="1"/>
</dbReference>
<keyword evidence="4" id="KW-0238">DNA-binding</keyword>
<feature type="domain" description="HTH LytTR-type" evidence="3">
    <location>
        <begin position="135"/>
        <end position="234"/>
    </location>
</feature>
<protein>
    <submittedName>
        <fullName evidence="4">DNA-binding response regulator</fullName>
    </submittedName>
</protein>
<dbReference type="AlphaFoldDB" id="A0A364Y2P9"/>
<dbReference type="Gene3D" id="3.40.50.2300">
    <property type="match status" value="1"/>
</dbReference>
<dbReference type="Pfam" id="PF04397">
    <property type="entry name" value="LytTR"/>
    <property type="match status" value="1"/>
</dbReference>
<dbReference type="InterPro" id="IPR046947">
    <property type="entry name" value="LytR-like"/>
</dbReference>
<dbReference type="FunFam" id="3.40.50.2300:FF:000051">
    <property type="entry name" value="Two-component response regulator yehT"/>
    <property type="match status" value="1"/>
</dbReference>
<evidence type="ECO:0000259" key="2">
    <source>
        <dbReference type="PROSITE" id="PS50110"/>
    </source>
</evidence>
<sequence>MKCIIVDDEPLAIEILESYVSKIDQLEIAGTFRNAVSAFTFLQTHAVDLIFLDIQMPKLTGIDFLKTLKNPPQVIFTTAYRDYAVDGYELEVVDYLLKPIPFERFLKAVAKAMHKPAATQVQTIIQKTEQPSDSFVYFKVDKKMVKTNMSDIVFIESIKDYVKVKTIDKDIITQQKISYLEESLPKEQFLRVHRSFIININKVDAYTATDIEMGKLQVPIGRNYKQEVNKALAKFNFE</sequence>